<keyword evidence="3 5" id="KW-0067">ATP-binding</keyword>
<evidence type="ECO:0000256" key="3">
    <source>
        <dbReference type="ARBA" id="ARBA00022840"/>
    </source>
</evidence>
<dbReference type="PANTHER" id="PTHR42939:SF1">
    <property type="entry name" value="ABC TRANSPORTER ATP-BINDING PROTEIN ALBC-RELATED"/>
    <property type="match status" value="1"/>
</dbReference>
<accession>A0A9D1CJQ3</accession>
<dbReference type="CDD" id="cd03230">
    <property type="entry name" value="ABC_DR_subfamily_A"/>
    <property type="match status" value="1"/>
</dbReference>
<dbReference type="SUPFAM" id="SSF52540">
    <property type="entry name" value="P-loop containing nucleoside triphosphate hydrolases"/>
    <property type="match status" value="1"/>
</dbReference>
<dbReference type="Gene3D" id="3.40.50.300">
    <property type="entry name" value="P-loop containing nucleotide triphosphate hydrolases"/>
    <property type="match status" value="1"/>
</dbReference>
<keyword evidence="1" id="KW-0813">Transport</keyword>
<evidence type="ECO:0000313" key="5">
    <source>
        <dbReference type="EMBL" id="HIQ63633.1"/>
    </source>
</evidence>
<dbReference type="PROSITE" id="PS50893">
    <property type="entry name" value="ABC_TRANSPORTER_2"/>
    <property type="match status" value="1"/>
</dbReference>
<dbReference type="Proteomes" id="UP000886819">
    <property type="component" value="Unassembled WGS sequence"/>
</dbReference>
<evidence type="ECO:0000256" key="1">
    <source>
        <dbReference type="ARBA" id="ARBA00022448"/>
    </source>
</evidence>
<proteinExistence type="predicted"/>
<comment type="caution">
    <text evidence="5">The sequence shown here is derived from an EMBL/GenBank/DDBJ whole genome shotgun (WGS) entry which is preliminary data.</text>
</comment>
<reference evidence="5" key="1">
    <citation type="submission" date="2020-10" db="EMBL/GenBank/DDBJ databases">
        <authorList>
            <person name="Gilroy R."/>
        </authorList>
    </citation>
    <scope>NUCLEOTIDE SEQUENCE</scope>
    <source>
        <strain evidence="5">ChiHile30-977</strain>
    </source>
</reference>
<organism evidence="5 6">
    <name type="scientific">Candidatus Avichristensenella intestinipullorum</name>
    <dbReference type="NCBI Taxonomy" id="2840693"/>
    <lineage>
        <taxon>Bacteria</taxon>
        <taxon>Bacillati</taxon>
        <taxon>Bacillota</taxon>
        <taxon>Clostridia</taxon>
        <taxon>Candidatus Avichristensenella</taxon>
    </lineage>
</organism>
<dbReference type="GO" id="GO:0005524">
    <property type="term" value="F:ATP binding"/>
    <property type="evidence" value="ECO:0007669"/>
    <property type="project" value="UniProtKB-KW"/>
</dbReference>
<dbReference type="InterPro" id="IPR051782">
    <property type="entry name" value="ABC_Transporter_VariousFunc"/>
</dbReference>
<dbReference type="EMBL" id="DVFI01000120">
    <property type="protein sequence ID" value="HIQ63633.1"/>
    <property type="molecule type" value="Genomic_DNA"/>
</dbReference>
<sequence length="245" mass="26910">MLTLSHLSKAYAKGNVKAVDDLSLHVQRGEIFGFIGPNGAGKTTTIKMICGIINPDAGSICVHGHDLAKEPLAVKQDIGFVPDAGSVYERLSGLEYLHFLADIYGVDAQTRAARMEKYLDMFELQDAADSPIKSYSRGMRQKLMLTGALLHHPPLWILDEPMVGLDPRAAHLLKQEMRAHCDAGNTVFFSTHVLDVAERLCDRIGIINHGRLVAVGTMEELRAGETGESLEELFLELTEGEEDRA</sequence>
<dbReference type="AlphaFoldDB" id="A0A9D1CJQ3"/>
<dbReference type="InterPro" id="IPR027417">
    <property type="entry name" value="P-loop_NTPase"/>
</dbReference>
<name>A0A9D1CJQ3_9FIRM</name>
<keyword evidence="2" id="KW-0547">Nucleotide-binding</keyword>
<gene>
    <name evidence="5" type="ORF">IAA66_08645</name>
</gene>
<dbReference type="InterPro" id="IPR003439">
    <property type="entry name" value="ABC_transporter-like_ATP-bd"/>
</dbReference>
<protein>
    <submittedName>
        <fullName evidence="5">ABC transporter ATP-binding protein</fullName>
    </submittedName>
</protein>
<dbReference type="GO" id="GO:0016887">
    <property type="term" value="F:ATP hydrolysis activity"/>
    <property type="evidence" value="ECO:0007669"/>
    <property type="project" value="InterPro"/>
</dbReference>
<dbReference type="Pfam" id="PF00005">
    <property type="entry name" value="ABC_tran"/>
    <property type="match status" value="1"/>
</dbReference>
<reference evidence="5" key="2">
    <citation type="journal article" date="2021" name="PeerJ">
        <title>Extensive microbial diversity within the chicken gut microbiome revealed by metagenomics and culture.</title>
        <authorList>
            <person name="Gilroy R."/>
            <person name="Ravi A."/>
            <person name="Getino M."/>
            <person name="Pursley I."/>
            <person name="Horton D.L."/>
            <person name="Alikhan N.F."/>
            <person name="Baker D."/>
            <person name="Gharbi K."/>
            <person name="Hall N."/>
            <person name="Watson M."/>
            <person name="Adriaenssens E.M."/>
            <person name="Foster-Nyarko E."/>
            <person name="Jarju S."/>
            <person name="Secka A."/>
            <person name="Antonio M."/>
            <person name="Oren A."/>
            <person name="Chaudhuri R.R."/>
            <person name="La Ragione R."/>
            <person name="Hildebrand F."/>
            <person name="Pallen M.J."/>
        </authorList>
    </citation>
    <scope>NUCLEOTIDE SEQUENCE</scope>
    <source>
        <strain evidence="5">ChiHile30-977</strain>
    </source>
</reference>
<feature type="domain" description="ABC transporter" evidence="4">
    <location>
        <begin position="2"/>
        <end position="234"/>
    </location>
</feature>
<evidence type="ECO:0000259" key="4">
    <source>
        <dbReference type="PROSITE" id="PS50893"/>
    </source>
</evidence>
<dbReference type="InterPro" id="IPR003593">
    <property type="entry name" value="AAA+_ATPase"/>
</dbReference>
<evidence type="ECO:0000256" key="2">
    <source>
        <dbReference type="ARBA" id="ARBA00022741"/>
    </source>
</evidence>
<evidence type="ECO:0000313" key="6">
    <source>
        <dbReference type="Proteomes" id="UP000886819"/>
    </source>
</evidence>
<dbReference type="SMART" id="SM00382">
    <property type="entry name" value="AAA"/>
    <property type="match status" value="1"/>
</dbReference>
<dbReference type="PANTHER" id="PTHR42939">
    <property type="entry name" value="ABC TRANSPORTER ATP-BINDING PROTEIN ALBC-RELATED"/>
    <property type="match status" value="1"/>
</dbReference>